<dbReference type="Gene3D" id="1.20.1330.10">
    <property type="entry name" value="f41 fragment of flagellin, N-terminal domain"/>
    <property type="match status" value="1"/>
</dbReference>
<comment type="function">
    <text evidence="3">Flagellin is the subunit protein which polymerizes to form the filaments of bacterial flagella.</text>
</comment>
<evidence type="ECO:0000256" key="3">
    <source>
        <dbReference type="RuleBase" id="RU362073"/>
    </source>
</evidence>
<dbReference type="STRING" id="655353.SAMN04488056_102159"/>
<evidence type="ECO:0000313" key="7">
    <source>
        <dbReference type="Proteomes" id="UP000199236"/>
    </source>
</evidence>
<comment type="subcellular location">
    <subcellularLocation>
        <location evidence="3">Secreted</location>
    </subcellularLocation>
    <subcellularLocation>
        <location evidence="3">Bacterial flagellum</location>
    </subcellularLocation>
</comment>
<dbReference type="OrthoDB" id="8004955at2"/>
<keyword evidence="3" id="KW-0964">Secreted</keyword>
<dbReference type="EMBL" id="FOVR01000002">
    <property type="protein sequence ID" value="SFN83554.1"/>
    <property type="molecule type" value="Genomic_DNA"/>
</dbReference>
<feature type="domain" description="Flagellin C-terminal" evidence="5">
    <location>
        <begin position="264"/>
        <end position="346"/>
    </location>
</feature>
<keyword evidence="6" id="KW-0282">Flagellum</keyword>
<keyword evidence="6" id="KW-0969">Cilium</keyword>
<feature type="domain" description="Flagellin N-terminal" evidence="4">
    <location>
        <begin position="5"/>
        <end position="139"/>
    </location>
</feature>
<proteinExistence type="inferred from homology"/>
<dbReference type="GO" id="GO:0009288">
    <property type="term" value="C:bacterial-type flagellum"/>
    <property type="evidence" value="ECO:0007669"/>
    <property type="project" value="UniProtKB-SubCell"/>
</dbReference>
<evidence type="ECO:0000256" key="1">
    <source>
        <dbReference type="ARBA" id="ARBA00005709"/>
    </source>
</evidence>
<evidence type="ECO:0000259" key="5">
    <source>
        <dbReference type="Pfam" id="PF00700"/>
    </source>
</evidence>
<dbReference type="SUPFAM" id="SSF64518">
    <property type="entry name" value="Phase 1 flagellin"/>
    <property type="match status" value="1"/>
</dbReference>
<sequence length="346" mass="36671">MTNYISSLSFSTATNKSIASQTSNLVKLQKEVSSGRHYDVGLHLGSSTGEAVSIRAQFHTLNAIVDTNALISSSLDVGVQALENVSTLASDFQSTLLTSIGSATARSVIVSSSKDNLDSLISTLNTSFNGSFIFAGINTEETPIETYETGSTSKTAIDASFNAKFGFGPDDPQVANITVADIEDYLDNGFAAEFDSANWAANWSSATDEVTSSRISATEVIDTSVSANEEPLRKLAMAYTMISSLGAGKMSQKTFDAVANKATEVIGSAIQSLNNVIGKAGNAQARVSDASDRLAIQTDTLNERIVDLENVDKTEASVKLSSAVTQLELTYTITSRMQNLSLLNYL</sequence>
<dbReference type="PANTHER" id="PTHR42792:SF1">
    <property type="entry name" value="FLAGELLAR HOOK-ASSOCIATED PROTEIN 3"/>
    <property type="match status" value="1"/>
</dbReference>
<evidence type="ECO:0000256" key="2">
    <source>
        <dbReference type="ARBA" id="ARBA00023143"/>
    </source>
</evidence>
<dbReference type="AlphaFoldDB" id="A0A1I5C9P6"/>
<dbReference type="NCBIfam" id="NF004669">
    <property type="entry name" value="PRK06008.1"/>
    <property type="match status" value="1"/>
</dbReference>
<dbReference type="Pfam" id="PF00700">
    <property type="entry name" value="Flagellin_C"/>
    <property type="match status" value="1"/>
</dbReference>
<accession>A0A1I5C9P6</accession>
<dbReference type="RefSeq" id="WP_090069332.1">
    <property type="nucleotide sequence ID" value="NZ_FOVR01000002.1"/>
</dbReference>
<dbReference type="InterPro" id="IPR046358">
    <property type="entry name" value="Flagellin_C"/>
</dbReference>
<evidence type="ECO:0000313" key="6">
    <source>
        <dbReference type="EMBL" id="SFN83554.1"/>
    </source>
</evidence>
<dbReference type="Proteomes" id="UP000199236">
    <property type="component" value="Unassembled WGS sequence"/>
</dbReference>
<reference evidence="6 7" key="1">
    <citation type="submission" date="2016-10" db="EMBL/GenBank/DDBJ databases">
        <authorList>
            <person name="de Groot N.N."/>
        </authorList>
    </citation>
    <scope>NUCLEOTIDE SEQUENCE [LARGE SCALE GENOMIC DNA]</scope>
    <source>
        <strain evidence="6 7">CGMCC 1.9157</strain>
    </source>
</reference>
<protein>
    <recommendedName>
        <fullName evidence="3">Flagellin</fullName>
    </recommendedName>
</protein>
<dbReference type="GO" id="GO:0005576">
    <property type="term" value="C:extracellular region"/>
    <property type="evidence" value="ECO:0007669"/>
    <property type="project" value="UniProtKB-SubCell"/>
</dbReference>
<dbReference type="Pfam" id="PF00669">
    <property type="entry name" value="Flagellin_N"/>
    <property type="match status" value="1"/>
</dbReference>
<dbReference type="GO" id="GO:0005198">
    <property type="term" value="F:structural molecule activity"/>
    <property type="evidence" value="ECO:0007669"/>
    <property type="project" value="UniProtKB-UniRule"/>
</dbReference>
<dbReference type="PANTHER" id="PTHR42792">
    <property type="entry name" value="FLAGELLIN"/>
    <property type="match status" value="1"/>
</dbReference>
<dbReference type="InterPro" id="IPR001492">
    <property type="entry name" value="Flagellin"/>
</dbReference>
<keyword evidence="2 3" id="KW-0975">Bacterial flagellum</keyword>
<keyword evidence="7" id="KW-1185">Reference proteome</keyword>
<comment type="similarity">
    <text evidence="1 3">Belongs to the bacterial flagellin family.</text>
</comment>
<dbReference type="InterPro" id="IPR001029">
    <property type="entry name" value="Flagellin_N"/>
</dbReference>
<name>A0A1I5C9P6_9HYPH</name>
<organism evidence="6 7">
    <name type="scientific">Cohaesibacter marisflavi</name>
    <dbReference type="NCBI Taxonomy" id="655353"/>
    <lineage>
        <taxon>Bacteria</taxon>
        <taxon>Pseudomonadati</taxon>
        <taxon>Pseudomonadota</taxon>
        <taxon>Alphaproteobacteria</taxon>
        <taxon>Hyphomicrobiales</taxon>
        <taxon>Cohaesibacteraceae</taxon>
    </lineage>
</organism>
<gene>
    <name evidence="6" type="ORF">SAMN04488056_102159</name>
</gene>
<keyword evidence="6" id="KW-0966">Cell projection</keyword>
<evidence type="ECO:0000259" key="4">
    <source>
        <dbReference type="Pfam" id="PF00669"/>
    </source>
</evidence>